<dbReference type="EMBL" id="CP002831">
    <property type="protein sequence ID" value="AFC23153.1"/>
    <property type="molecule type" value="Genomic_DNA"/>
</dbReference>
<dbReference type="InterPro" id="IPR001270">
    <property type="entry name" value="ClpA/B"/>
</dbReference>
<dbReference type="Gene3D" id="3.40.50.300">
    <property type="entry name" value="P-loop containing nucleotide triphosphate hydrolases"/>
    <property type="match status" value="2"/>
</dbReference>
<dbReference type="CDD" id="cd19499">
    <property type="entry name" value="RecA-like_ClpB_Hsp104-like"/>
    <property type="match status" value="1"/>
</dbReference>
<evidence type="ECO:0000313" key="6">
    <source>
        <dbReference type="EMBL" id="AFC23153.1"/>
    </source>
</evidence>
<evidence type="ECO:0000259" key="5">
    <source>
        <dbReference type="SMART" id="SM01086"/>
    </source>
</evidence>
<feature type="domain" description="AAA+ ATPase" evidence="4">
    <location>
        <begin position="495"/>
        <end position="659"/>
    </location>
</feature>
<keyword evidence="1" id="KW-0547">Nucleotide-binding</keyword>
<organism evidence="6 7">
    <name type="scientific">Saprospira grandis (strain Lewin)</name>
    <dbReference type="NCBI Taxonomy" id="984262"/>
    <lineage>
        <taxon>Bacteria</taxon>
        <taxon>Pseudomonadati</taxon>
        <taxon>Bacteroidota</taxon>
        <taxon>Saprospiria</taxon>
        <taxon>Saprospirales</taxon>
        <taxon>Saprospiraceae</taxon>
        <taxon>Saprospira</taxon>
    </lineage>
</organism>
<accession>H6L917</accession>
<dbReference type="RefSeq" id="WP_014373400.1">
    <property type="nucleotide sequence ID" value="NC_016940.1"/>
</dbReference>
<dbReference type="GO" id="GO:0005737">
    <property type="term" value="C:cytoplasm"/>
    <property type="evidence" value="ECO:0007669"/>
    <property type="project" value="TreeGrafter"/>
</dbReference>
<reference evidence="6 7" key="1">
    <citation type="journal article" date="2012" name="Stand. Genomic Sci.">
        <title>Complete genome sequencing and analysis of Saprospira grandis str. Lewin, a predatory marine bacterium.</title>
        <authorList>
            <person name="Saw J.H."/>
            <person name="Yuryev A."/>
            <person name="Kanbe M."/>
            <person name="Hou S."/>
            <person name="Young A.G."/>
            <person name="Aizawa S."/>
            <person name="Alam M."/>
        </authorList>
    </citation>
    <scope>NUCLEOTIDE SEQUENCE [LARGE SCALE GENOMIC DNA]</scope>
    <source>
        <strain evidence="6 7">Lewin</strain>
    </source>
</reference>
<dbReference type="STRING" id="984262.SGRA_0414"/>
<keyword evidence="7" id="KW-1185">Reference proteome</keyword>
<dbReference type="InterPro" id="IPR003593">
    <property type="entry name" value="AAA+_ATPase"/>
</dbReference>
<dbReference type="InterPro" id="IPR050130">
    <property type="entry name" value="ClpA_ClpB"/>
</dbReference>
<dbReference type="Pfam" id="PF00004">
    <property type="entry name" value="AAA"/>
    <property type="match status" value="1"/>
</dbReference>
<dbReference type="SMART" id="SM01086">
    <property type="entry name" value="ClpB_D2-small"/>
    <property type="match status" value="1"/>
</dbReference>
<dbReference type="Pfam" id="PF07724">
    <property type="entry name" value="AAA_2"/>
    <property type="match status" value="1"/>
</dbReference>
<dbReference type="SMART" id="SM00382">
    <property type="entry name" value="AAA"/>
    <property type="match status" value="2"/>
</dbReference>
<dbReference type="GO" id="GO:0016887">
    <property type="term" value="F:ATP hydrolysis activity"/>
    <property type="evidence" value="ECO:0007669"/>
    <property type="project" value="InterPro"/>
</dbReference>
<dbReference type="GO" id="GO:0034605">
    <property type="term" value="P:cellular response to heat"/>
    <property type="evidence" value="ECO:0007669"/>
    <property type="project" value="TreeGrafter"/>
</dbReference>
<dbReference type="PANTHER" id="PTHR11638">
    <property type="entry name" value="ATP-DEPENDENT CLP PROTEASE"/>
    <property type="match status" value="1"/>
</dbReference>
<dbReference type="SUPFAM" id="SSF52540">
    <property type="entry name" value="P-loop containing nucleoside triphosphate hydrolases"/>
    <property type="match status" value="2"/>
</dbReference>
<name>H6L917_SAPGL</name>
<evidence type="ECO:0000256" key="1">
    <source>
        <dbReference type="ARBA" id="ARBA00022741"/>
    </source>
</evidence>
<dbReference type="InterPro" id="IPR019489">
    <property type="entry name" value="Clp_ATPase_C"/>
</dbReference>
<dbReference type="GO" id="GO:0005524">
    <property type="term" value="F:ATP binding"/>
    <property type="evidence" value="ECO:0007669"/>
    <property type="project" value="UniProtKB-KW"/>
</dbReference>
<protein>
    <submittedName>
        <fullName evidence="6">Chaperone activity ATPase ATP-binding subunit</fullName>
    </submittedName>
</protein>
<dbReference type="AlphaFoldDB" id="H6L917"/>
<dbReference type="Pfam" id="PF10431">
    <property type="entry name" value="ClpB_D2-small"/>
    <property type="match status" value="1"/>
</dbReference>
<sequence>MKTLTYPLWSYNLADGSQLGFILGQNHLPLIEKDLKSLKAAFVQLLQKQYKKYGHYPPQTLEQFKKKRFEIEFRPSYQLGEHNFPVEQSLKIPIWTVYGPSSNGYAYECQLPDLFESFRYQDNNSLSSLLQYYCSNLLNQYQPKSIFRLMNRPEPQLSELQLRIKEVEERSSFGQAWQQGPQLKELPALAELYPPKQADLRKKRLPEQAWEREDVVQQLIDKILNKRANILLVGPPSSGKTVVLQEALRKIQKVSQMGLQFWRINSQRITAQAKYLGEWQQKVESLVEELQSVQGVLWVNDCIRLLQIGGEGAEDSLAAFMSGFIAEGKLQLIGELTPKELESLRQKLPSFVQHFQLVQLNQLDEMAVFRILERFAQYAEQQFKQSIQADAWQLAYRLLDRYYPYEHFPGKALRFLDKVMQSHKNQPTIDSKAVLESFSKQTGLPEIFLRDDILLQPEELQDYFSSRLIGQKPAVDALCNLVKIFKVGLNNPSKPIGSLLFAGPTGVGKTAAAKLLADYFFGQGQQKSPLIRIDMSEFQHPAQIERFIGAAGRPGKLVQAVRERPFALLLLDEVEKAHPAIFDSLLSLLDEGRFVDAFGRVTNFKNCIIIMTSNLGASNQSRIGYGQNEQQNYESAIYKFFRPEFINRLDQIVFFKALEEKDIRKILDIELQQLAQREGFKKRELELDFGPALKELLVHKGFDQRYGARPLQRCLERELIAPLANWLLQKDVAVQKQKLYIEYVDGELTIINL</sequence>
<keyword evidence="3" id="KW-0143">Chaperone</keyword>
<dbReference type="Proteomes" id="UP000007519">
    <property type="component" value="Chromosome"/>
</dbReference>
<evidence type="ECO:0000259" key="4">
    <source>
        <dbReference type="SMART" id="SM00382"/>
    </source>
</evidence>
<dbReference type="PANTHER" id="PTHR11638:SF18">
    <property type="entry name" value="HEAT SHOCK PROTEIN 104"/>
    <property type="match status" value="1"/>
</dbReference>
<evidence type="ECO:0000313" key="7">
    <source>
        <dbReference type="Proteomes" id="UP000007519"/>
    </source>
</evidence>
<proteinExistence type="predicted"/>
<gene>
    <name evidence="6" type="ordered locus">SGRA_0414</name>
</gene>
<evidence type="ECO:0000256" key="2">
    <source>
        <dbReference type="ARBA" id="ARBA00022840"/>
    </source>
</evidence>
<feature type="domain" description="AAA+ ATPase" evidence="4">
    <location>
        <begin position="226"/>
        <end position="383"/>
    </location>
</feature>
<feature type="domain" description="Clp ATPase C-terminal" evidence="5">
    <location>
        <begin position="658"/>
        <end position="750"/>
    </location>
</feature>
<dbReference type="Gene3D" id="1.10.8.60">
    <property type="match status" value="2"/>
</dbReference>
<dbReference type="OrthoDB" id="8857354at2"/>
<evidence type="ECO:0000256" key="3">
    <source>
        <dbReference type="ARBA" id="ARBA00023186"/>
    </source>
</evidence>
<keyword evidence="2 6" id="KW-0067">ATP-binding</keyword>
<dbReference type="eggNOG" id="COG0542">
    <property type="taxonomic scope" value="Bacteria"/>
</dbReference>
<dbReference type="InterPro" id="IPR003959">
    <property type="entry name" value="ATPase_AAA_core"/>
</dbReference>
<dbReference type="KEGG" id="sgn:SGRA_0414"/>
<dbReference type="HOGENOM" id="CLU_005070_4_3_10"/>
<dbReference type="InterPro" id="IPR027417">
    <property type="entry name" value="P-loop_NTPase"/>
</dbReference>
<dbReference type="PRINTS" id="PR00300">
    <property type="entry name" value="CLPPROTEASEA"/>
</dbReference>